<sequence>MLDSARLGPGVVELLYWRDVKTTGVVFGASLLLLLSLTVCSIVSVCSYIGLALLSVTICFRIYKGILQAIQKSDEGHPFKQYLDQEVALSDDTVHKYSDVVLEKLNKTIEELRRLFLVEDLVDSIKFAVLMWILTYVGALFNGLTLLILGLIGAFSCPIIYEKHQAQIDHYLALVNNQIKDVVGKVQAKVPGLKLQPCMIGSSGVPGSAWRHPAGFLLDKGPGFWADCFITVLTGNCRPLVILEMIIEVLVEHLISSLSTICCLRPHWRSYAQGFCS</sequence>
<gene>
    <name evidence="8" type="primary">RTN4</name>
    <name evidence="8" type="ORF">AMECASPLE_006309</name>
</gene>
<dbReference type="Gene3D" id="1.20.5.2480">
    <property type="match status" value="1"/>
</dbReference>
<feature type="transmembrane region" description="Helical" evidence="6">
    <location>
        <begin position="25"/>
        <end position="54"/>
    </location>
</feature>
<dbReference type="EMBL" id="JAHRIP010019112">
    <property type="protein sequence ID" value="MEQ2286817.1"/>
    <property type="molecule type" value="Genomic_DNA"/>
</dbReference>
<protein>
    <recommendedName>
        <fullName evidence="6">Reticulon</fullName>
    </recommendedName>
</protein>
<dbReference type="InterPro" id="IPR046964">
    <property type="entry name" value="RTN1-4"/>
</dbReference>
<keyword evidence="2 6" id="KW-0812">Transmembrane</keyword>
<comment type="caution">
    <text evidence="8">The sequence shown here is derived from an EMBL/GenBank/DDBJ whole genome shotgun (WGS) entry which is preliminary data.</text>
</comment>
<dbReference type="PANTHER" id="PTHR45799">
    <property type="entry name" value="RETICULON-LIKE PROTEIN"/>
    <property type="match status" value="1"/>
</dbReference>
<proteinExistence type="predicted"/>
<keyword evidence="4 6" id="KW-1133">Transmembrane helix</keyword>
<feature type="transmembrane region" description="Helical" evidence="6">
    <location>
        <begin position="140"/>
        <end position="161"/>
    </location>
</feature>
<dbReference type="InterPro" id="IPR003388">
    <property type="entry name" value="Reticulon"/>
</dbReference>
<reference evidence="8 9" key="1">
    <citation type="submission" date="2021-06" db="EMBL/GenBank/DDBJ databases">
        <authorList>
            <person name="Palmer J.M."/>
        </authorList>
    </citation>
    <scope>NUCLEOTIDE SEQUENCE [LARGE SCALE GENOMIC DNA]</scope>
    <source>
        <strain evidence="8 9">AS_MEX2019</strain>
        <tissue evidence="8">Muscle</tissue>
    </source>
</reference>
<evidence type="ECO:0000259" key="7">
    <source>
        <dbReference type="PROSITE" id="PS50845"/>
    </source>
</evidence>
<organism evidence="8 9">
    <name type="scientific">Ameca splendens</name>
    <dbReference type="NCBI Taxonomy" id="208324"/>
    <lineage>
        <taxon>Eukaryota</taxon>
        <taxon>Metazoa</taxon>
        <taxon>Chordata</taxon>
        <taxon>Craniata</taxon>
        <taxon>Vertebrata</taxon>
        <taxon>Euteleostomi</taxon>
        <taxon>Actinopterygii</taxon>
        <taxon>Neopterygii</taxon>
        <taxon>Teleostei</taxon>
        <taxon>Neoteleostei</taxon>
        <taxon>Acanthomorphata</taxon>
        <taxon>Ovalentaria</taxon>
        <taxon>Atherinomorphae</taxon>
        <taxon>Cyprinodontiformes</taxon>
        <taxon>Goodeidae</taxon>
        <taxon>Ameca</taxon>
    </lineage>
</organism>
<feature type="domain" description="Reticulon" evidence="7">
    <location>
        <begin position="11"/>
        <end position="213"/>
    </location>
</feature>
<evidence type="ECO:0000256" key="1">
    <source>
        <dbReference type="ARBA" id="ARBA00004477"/>
    </source>
</evidence>
<comment type="subcellular location">
    <subcellularLocation>
        <location evidence="1 6">Endoplasmic reticulum membrane</location>
        <topology evidence="1 6">Multi-pass membrane protein</topology>
    </subcellularLocation>
</comment>
<keyword evidence="5 6" id="KW-0472">Membrane</keyword>
<evidence type="ECO:0000256" key="6">
    <source>
        <dbReference type="RuleBase" id="RU210713"/>
    </source>
</evidence>
<evidence type="ECO:0000256" key="4">
    <source>
        <dbReference type="ARBA" id="ARBA00022989"/>
    </source>
</evidence>
<accession>A0ABV0XZJ3</accession>
<evidence type="ECO:0000313" key="8">
    <source>
        <dbReference type="EMBL" id="MEQ2286817.1"/>
    </source>
</evidence>
<dbReference type="PROSITE" id="PS50845">
    <property type="entry name" value="RETICULON"/>
    <property type="match status" value="1"/>
</dbReference>
<name>A0ABV0XZJ3_9TELE</name>
<evidence type="ECO:0000256" key="5">
    <source>
        <dbReference type="ARBA" id="ARBA00023136"/>
    </source>
</evidence>
<dbReference type="PANTHER" id="PTHR45799:SF1">
    <property type="entry name" value="RETICULON-4"/>
    <property type="match status" value="1"/>
</dbReference>
<keyword evidence="3 6" id="KW-0256">Endoplasmic reticulum</keyword>
<dbReference type="Pfam" id="PF02453">
    <property type="entry name" value="Reticulon"/>
    <property type="match status" value="1"/>
</dbReference>
<evidence type="ECO:0000256" key="3">
    <source>
        <dbReference type="ARBA" id="ARBA00022824"/>
    </source>
</evidence>
<evidence type="ECO:0000256" key="2">
    <source>
        <dbReference type="ARBA" id="ARBA00022692"/>
    </source>
</evidence>
<dbReference type="Proteomes" id="UP001469553">
    <property type="component" value="Unassembled WGS sequence"/>
</dbReference>
<keyword evidence="9" id="KW-1185">Reference proteome</keyword>
<evidence type="ECO:0000313" key="9">
    <source>
        <dbReference type="Proteomes" id="UP001469553"/>
    </source>
</evidence>